<proteinExistence type="predicted"/>
<evidence type="ECO:0008006" key="2">
    <source>
        <dbReference type="Google" id="ProtNLM"/>
    </source>
</evidence>
<name>A0A445MW79_9BACT</name>
<dbReference type="AlphaFoldDB" id="A0A445MW79"/>
<gene>
    <name evidence="1" type="ORF">PITCH_A1970013</name>
</gene>
<sequence>MKIYLAARYGRRKEMLEFANSLLHMGHTVTSRWIKGDHQVSDAALDCGPDTTRFAVEDLEDLMASSCCIMFSEVPRGTTSRGGRHVEFGIAVGRGMRCIVIGPRENVFHSLPGIEWHPDVISFLKMYM</sequence>
<accession>A0A445MW79</accession>
<reference evidence="1" key="1">
    <citation type="submission" date="2018-01" db="EMBL/GenBank/DDBJ databases">
        <authorList>
            <person name="Regsiter A."/>
            <person name="William W."/>
        </authorList>
    </citation>
    <scope>NUCLEOTIDE SEQUENCE</scope>
    <source>
        <strain evidence="1">TRIP AH-1</strain>
    </source>
</reference>
<dbReference type="EMBL" id="OJIN01000109">
    <property type="protein sequence ID" value="SPD73794.1"/>
    <property type="molecule type" value="Genomic_DNA"/>
</dbReference>
<protein>
    <recommendedName>
        <fullName evidence="2">Nucleoside 2-deoxyribosyltransferase</fullName>
    </recommendedName>
</protein>
<dbReference type="SUPFAM" id="SSF52309">
    <property type="entry name" value="N-(deoxy)ribosyltransferase-like"/>
    <property type="match status" value="1"/>
</dbReference>
<evidence type="ECO:0000313" key="1">
    <source>
        <dbReference type="EMBL" id="SPD73794.1"/>
    </source>
</evidence>
<organism evidence="1">
    <name type="scientific">uncultured Desulfobacterium sp</name>
    <dbReference type="NCBI Taxonomy" id="201089"/>
    <lineage>
        <taxon>Bacteria</taxon>
        <taxon>Pseudomonadati</taxon>
        <taxon>Thermodesulfobacteriota</taxon>
        <taxon>Desulfobacteria</taxon>
        <taxon>Desulfobacterales</taxon>
        <taxon>Desulfobacteriaceae</taxon>
        <taxon>Desulfobacterium</taxon>
        <taxon>environmental samples</taxon>
    </lineage>
</organism>